<organism evidence="2 3">
    <name type="scientific">Cognatiyoonia sediminum</name>
    <dbReference type="NCBI Taxonomy" id="1508389"/>
    <lineage>
        <taxon>Bacteria</taxon>
        <taxon>Pseudomonadati</taxon>
        <taxon>Pseudomonadota</taxon>
        <taxon>Alphaproteobacteria</taxon>
        <taxon>Rhodobacterales</taxon>
        <taxon>Paracoccaceae</taxon>
        <taxon>Cognatiyoonia</taxon>
    </lineage>
</organism>
<accession>A0A1M5KZX6</accession>
<dbReference type="EMBL" id="FQXB01000001">
    <property type="protein sequence ID" value="SHG58220.1"/>
    <property type="molecule type" value="Genomic_DNA"/>
</dbReference>
<evidence type="ECO:0000313" key="2">
    <source>
        <dbReference type="EMBL" id="SHG58220.1"/>
    </source>
</evidence>
<reference evidence="2 3" key="1">
    <citation type="submission" date="2016-11" db="EMBL/GenBank/DDBJ databases">
        <authorList>
            <person name="Jaros S."/>
            <person name="Januszkiewicz K."/>
            <person name="Wedrychowicz H."/>
        </authorList>
    </citation>
    <scope>NUCLEOTIDE SEQUENCE [LARGE SCALE GENOMIC DNA]</scope>
    <source>
        <strain evidence="2 3">DSM 28715</strain>
    </source>
</reference>
<feature type="transmembrane region" description="Helical" evidence="1">
    <location>
        <begin position="171"/>
        <end position="190"/>
    </location>
</feature>
<sequence length="191" mass="21074">MNTPAHLIFGLAAFGKPESKAVTAAALIGALLPDFSLYAMAGWHLNVLGTPPQVVFGELYFSDTWQSIFRIDNSIVIWSIGLALAIMFRSSIAFALCGAALLHLGLDLPLHNDDARAHFWPITNWIFASPVSYWDPDYYGNIVGPVEILLSLIACAYLWRRYKGIPMRILIAVLGLMEFAPVILFTLMFAG</sequence>
<name>A0A1M5KZX6_9RHOB</name>
<feature type="transmembrane region" description="Helical" evidence="1">
    <location>
        <begin position="138"/>
        <end position="159"/>
    </location>
</feature>
<evidence type="ECO:0000313" key="3">
    <source>
        <dbReference type="Proteomes" id="UP000184074"/>
    </source>
</evidence>
<keyword evidence="1" id="KW-1133">Transmembrane helix</keyword>
<feature type="transmembrane region" description="Helical" evidence="1">
    <location>
        <begin position="75"/>
        <end position="102"/>
    </location>
</feature>
<keyword evidence="1" id="KW-0812">Transmembrane</keyword>
<dbReference type="Proteomes" id="UP000184074">
    <property type="component" value="Unassembled WGS sequence"/>
</dbReference>
<evidence type="ECO:0000256" key="1">
    <source>
        <dbReference type="SAM" id="Phobius"/>
    </source>
</evidence>
<keyword evidence="1" id="KW-0472">Membrane</keyword>
<dbReference type="AlphaFoldDB" id="A0A1M5KZX6"/>
<gene>
    <name evidence="2" type="ORF">SAMN05444003_0015</name>
</gene>
<dbReference type="RefSeq" id="WP_072898333.1">
    <property type="nucleotide sequence ID" value="NZ_FQXB01000001.1"/>
</dbReference>
<keyword evidence="3" id="KW-1185">Reference proteome</keyword>
<proteinExistence type="predicted"/>
<evidence type="ECO:0008006" key="4">
    <source>
        <dbReference type="Google" id="ProtNLM"/>
    </source>
</evidence>
<dbReference type="STRING" id="1508389.SAMN05444003_0015"/>
<protein>
    <recommendedName>
        <fullName evidence="4">Cobalamin biosynthesis protein CobQ</fullName>
    </recommendedName>
</protein>
<dbReference type="OrthoDB" id="7631418at2"/>